<keyword evidence="3" id="KW-0238">DNA-binding</keyword>
<evidence type="ECO:0000313" key="7">
    <source>
        <dbReference type="Proteomes" id="UP001160625"/>
    </source>
</evidence>
<dbReference type="PANTHER" id="PTHR30537">
    <property type="entry name" value="HTH-TYPE TRANSCRIPTIONAL REGULATOR"/>
    <property type="match status" value="1"/>
</dbReference>
<evidence type="ECO:0000256" key="4">
    <source>
        <dbReference type="ARBA" id="ARBA00023163"/>
    </source>
</evidence>
<gene>
    <name evidence="6" type="ORF">QGN17_02850</name>
</gene>
<protein>
    <submittedName>
        <fullName evidence="6">LysR family transcriptional regulator</fullName>
    </submittedName>
</protein>
<feature type="domain" description="HTH lysR-type" evidence="5">
    <location>
        <begin position="10"/>
        <end position="60"/>
    </location>
</feature>
<dbReference type="InterPro" id="IPR005119">
    <property type="entry name" value="LysR_subst-bd"/>
</dbReference>
<dbReference type="PANTHER" id="PTHR30537:SF5">
    <property type="entry name" value="HTH-TYPE TRANSCRIPTIONAL ACTIVATOR TTDR-RELATED"/>
    <property type="match status" value="1"/>
</dbReference>
<accession>A0ABT6MX90</accession>
<name>A0ABT6MX90_9SPHN</name>
<dbReference type="Gene3D" id="3.40.190.290">
    <property type="match status" value="1"/>
</dbReference>
<dbReference type="Pfam" id="PF00126">
    <property type="entry name" value="HTH_1"/>
    <property type="match status" value="1"/>
</dbReference>
<proteinExistence type="inferred from homology"/>
<dbReference type="PROSITE" id="PS50931">
    <property type="entry name" value="HTH_LYSR"/>
    <property type="match status" value="1"/>
</dbReference>
<dbReference type="InterPro" id="IPR058163">
    <property type="entry name" value="LysR-type_TF_proteobact-type"/>
</dbReference>
<dbReference type="SUPFAM" id="SSF46785">
    <property type="entry name" value="Winged helix' DNA-binding domain"/>
    <property type="match status" value="1"/>
</dbReference>
<dbReference type="Pfam" id="PF03466">
    <property type="entry name" value="LysR_substrate"/>
    <property type="match status" value="1"/>
</dbReference>
<dbReference type="PRINTS" id="PR00039">
    <property type="entry name" value="HTHLYSR"/>
</dbReference>
<evidence type="ECO:0000313" key="6">
    <source>
        <dbReference type="EMBL" id="MDH7637660.1"/>
    </source>
</evidence>
<dbReference type="Gene3D" id="1.10.10.10">
    <property type="entry name" value="Winged helix-like DNA-binding domain superfamily/Winged helix DNA-binding domain"/>
    <property type="match status" value="1"/>
</dbReference>
<dbReference type="InterPro" id="IPR036390">
    <property type="entry name" value="WH_DNA-bd_sf"/>
</dbReference>
<comment type="caution">
    <text evidence="6">The sequence shown here is derived from an EMBL/GenBank/DDBJ whole genome shotgun (WGS) entry which is preliminary data.</text>
</comment>
<dbReference type="RefSeq" id="WP_281043003.1">
    <property type="nucleotide sequence ID" value="NZ_JARYGZ010000001.1"/>
</dbReference>
<reference evidence="6" key="1">
    <citation type="submission" date="2023-04" db="EMBL/GenBank/DDBJ databases">
        <title>Sphingomonas sp. MAHUQ-71 isolated from rice field.</title>
        <authorList>
            <person name="Huq M.A."/>
        </authorList>
    </citation>
    <scope>NUCLEOTIDE SEQUENCE</scope>
    <source>
        <strain evidence="6">MAHUQ-71</strain>
    </source>
</reference>
<dbReference type="Proteomes" id="UP001160625">
    <property type="component" value="Unassembled WGS sequence"/>
</dbReference>
<organism evidence="6 7">
    <name type="scientific">Sphingomonas oryzagri</name>
    <dbReference type="NCBI Taxonomy" id="3042314"/>
    <lineage>
        <taxon>Bacteria</taxon>
        <taxon>Pseudomonadati</taxon>
        <taxon>Pseudomonadota</taxon>
        <taxon>Alphaproteobacteria</taxon>
        <taxon>Sphingomonadales</taxon>
        <taxon>Sphingomonadaceae</taxon>
        <taxon>Sphingomonas</taxon>
    </lineage>
</organism>
<dbReference type="EMBL" id="JARYGZ010000001">
    <property type="protein sequence ID" value="MDH7637660.1"/>
    <property type="molecule type" value="Genomic_DNA"/>
</dbReference>
<sequence length="304" mass="33028">MLDAQSLVTIFLASVDTGSFAAAGRKLNLSRSSVGKAIGRLEDDLGVRLFHRSTRQLGLSEDGHIFLEHAKRAQAELEVAKQIFASSREVPAGVLRVSAPSALGRHAIGPLLMDMVSRYPDLKLSLSLTDRPIDLIDEGYDMSIRIGASLDTIGIVGRKIGMQRMGLYAAPAYLVAHGVPSRVDELEEHQMLVYSKERSLRWRMSTDAPAVRGLITGVGKARFDDFDLLADSAIRGHGIASLPHWLAGPHVVSGALVEPLTIPCRAYDIMALWPQSEFLPARTRAAIDHLAQALPPFLAERIAA</sequence>
<dbReference type="InterPro" id="IPR036388">
    <property type="entry name" value="WH-like_DNA-bd_sf"/>
</dbReference>
<evidence type="ECO:0000256" key="3">
    <source>
        <dbReference type="ARBA" id="ARBA00023125"/>
    </source>
</evidence>
<evidence type="ECO:0000256" key="1">
    <source>
        <dbReference type="ARBA" id="ARBA00009437"/>
    </source>
</evidence>
<keyword evidence="4" id="KW-0804">Transcription</keyword>
<dbReference type="SUPFAM" id="SSF53850">
    <property type="entry name" value="Periplasmic binding protein-like II"/>
    <property type="match status" value="1"/>
</dbReference>
<dbReference type="InterPro" id="IPR000847">
    <property type="entry name" value="LysR_HTH_N"/>
</dbReference>
<keyword evidence="7" id="KW-1185">Reference proteome</keyword>
<keyword evidence="2" id="KW-0805">Transcription regulation</keyword>
<evidence type="ECO:0000256" key="2">
    <source>
        <dbReference type="ARBA" id="ARBA00023015"/>
    </source>
</evidence>
<comment type="similarity">
    <text evidence="1">Belongs to the LysR transcriptional regulatory family.</text>
</comment>
<evidence type="ECO:0000259" key="5">
    <source>
        <dbReference type="PROSITE" id="PS50931"/>
    </source>
</evidence>